<accession>A0A5S4TI02</accession>
<dbReference type="Proteomes" id="UP000325300">
    <property type="component" value="Unassembled WGS sequence"/>
</dbReference>
<protein>
    <submittedName>
        <fullName evidence="2">Transcriptional regulator</fullName>
    </submittedName>
</protein>
<dbReference type="GeneID" id="69900300"/>
<dbReference type="AlphaFoldDB" id="A0A5S4TI02"/>
<evidence type="ECO:0000313" key="3">
    <source>
        <dbReference type="Proteomes" id="UP000316580"/>
    </source>
</evidence>
<evidence type="ECO:0000313" key="4">
    <source>
        <dbReference type="Proteomes" id="UP000325300"/>
    </source>
</evidence>
<proteinExistence type="predicted"/>
<dbReference type="InterPro" id="IPR036390">
    <property type="entry name" value="WH_DNA-bd_sf"/>
</dbReference>
<reference evidence="1 3" key="2">
    <citation type="submission" date="2019-05" db="EMBL/GenBank/DDBJ databases">
        <title>Novel genomic isolates of S.pyogenes and S.dysgalactiae subsp. equisimilis associated to necrotising fasciitis (NSTI).</title>
        <authorList>
            <person name="Barrantes I."/>
        </authorList>
    </citation>
    <scope>NUCLEOTIDE SEQUENCE [LARGE SCALE GENOMIC DNA]</scope>
    <source>
        <strain evidence="1 3">SPY6028</strain>
    </source>
</reference>
<organism evidence="2 4">
    <name type="scientific">Streptococcus pyogenes</name>
    <dbReference type="NCBI Taxonomy" id="1314"/>
    <lineage>
        <taxon>Bacteria</taxon>
        <taxon>Bacillati</taxon>
        <taxon>Bacillota</taxon>
        <taxon>Bacilli</taxon>
        <taxon>Lactobacillales</taxon>
        <taxon>Streptococcaceae</taxon>
        <taxon>Streptococcus</taxon>
    </lineage>
</organism>
<comment type="caution">
    <text evidence="2">The sequence shown here is derived from an EMBL/GenBank/DDBJ whole genome shotgun (WGS) entry which is preliminary data.</text>
</comment>
<name>A0A5S4TI02_STRPY</name>
<evidence type="ECO:0000313" key="2">
    <source>
        <dbReference type="EMBL" id="TYK96218.1"/>
    </source>
</evidence>
<dbReference type="EMBL" id="VCID01000545">
    <property type="protein sequence ID" value="TNY45975.1"/>
    <property type="molecule type" value="Genomic_DNA"/>
</dbReference>
<evidence type="ECO:0000313" key="1">
    <source>
        <dbReference type="EMBL" id="TNY45975.1"/>
    </source>
</evidence>
<dbReference type="RefSeq" id="WP_019418742.1">
    <property type="nucleotide sequence ID" value="NZ_AP023389.1"/>
</dbReference>
<gene>
    <name evidence="2" type="ORF">E0F67_02265</name>
    <name evidence="1" type="ORF">FGO82_12175</name>
</gene>
<reference evidence="2 4" key="1">
    <citation type="submission" date="2019-02" db="EMBL/GenBank/DDBJ databases">
        <title>Novel genomic isolates of S. pyogenes and S. dysgalactiae subsp. equisimilis associated to necrotising fasciitis (NSTI).</title>
        <authorList>
            <person name="Barrantes I."/>
        </authorList>
    </citation>
    <scope>NUCLEOTIDE SEQUENCE [LARGE SCALE GENOMIC DNA]</scope>
    <source>
        <strain evidence="2 4">SPY5003</strain>
    </source>
</reference>
<sequence length="85" mass="10105">MLLTILRNKEEWRVYPEELAKRHSDGLASVRAGLKELEQAGYVRTYKKIIRRSDGLQHYRFCSDCKISDETYKQLVEQIERELSD</sequence>
<dbReference type="EMBL" id="SJLI01000001">
    <property type="protein sequence ID" value="TYK96218.1"/>
    <property type="molecule type" value="Genomic_DNA"/>
</dbReference>
<dbReference type="SUPFAM" id="SSF46785">
    <property type="entry name" value="Winged helix' DNA-binding domain"/>
    <property type="match status" value="1"/>
</dbReference>
<dbReference type="Proteomes" id="UP000316580">
    <property type="component" value="Unassembled WGS sequence"/>
</dbReference>